<keyword evidence="2" id="KW-1185">Reference proteome</keyword>
<feature type="non-terminal residue" evidence="1">
    <location>
        <position position="355"/>
    </location>
</feature>
<accession>A0AC60QTP0</accession>
<gene>
    <name evidence="1" type="ORF">HPB47_015349</name>
</gene>
<proteinExistence type="predicted"/>
<sequence length="355" mass="39294">MAGPGRDFPSFAMLIALRKHVVASGKVGKTVVVDGRSLLNLTSHNYLSLVEQSQAQEASLAGLRKYGVGSCGPPQFFGTMDVHLELESRLAEFMGVEEACLYSFGFSTISSVIPSYAKPGDVIFADEEVCYAVQTGLKASRSTVLYFRHNDTEDLERLLLEQQERDQADPRKASVTRRFLVVEGVYANTGDMCPLPRLVELRARFRLRLFLEESCSFGVLGKTGRGVREHFNVPSKEIDLMSATLENAIGSFGGFCCGTRFVVDHQRISGQGYYFSASLPPLQASVSIWAIDQLTNHPEILATLSRNCLLMHEKLKGVPQLRLGGDNVSAIKHLYVADKRPRDVCNRLLDQLVQK</sequence>
<protein>
    <submittedName>
        <fullName evidence="1">Uncharacterized protein</fullName>
    </submittedName>
</protein>
<dbReference type="Proteomes" id="UP000805193">
    <property type="component" value="Unassembled WGS sequence"/>
</dbReference>
<comment type="caution">
    <text evidence="1">The sequence shown here is derived from an EMBL/GenBank/DDBJ whole genome shotgun (WGS) entry which is preliminary data.</text>
</comment>
<organism evidence="1 2">
    <name type="scientific">Ixodes persulcatus</name>
    <name type="common">Taiga tick</name>
    <dbReference type="NCBI Taxonomy" id="34615"/>
    <lineage>
        <taxon>Eukaryota</taxon>
        <taxon>Metazoa</taxon>
        <taxon>Ecdysozoa</taxon>
        <taxon>Arthropoda</taxon>
        <taxon>Chelicerata</taxon>
        <taxon>Arachnida</taxon>
        <taxon>Acari</taxon>
        <taxon>Parasitiformes</taxon>
        <taxon>Ixodida</taxon>
        <taxon>Ixodoidea</taxon>
        <taxon>Ixodidae</taxon>
        <taxon>Ixodinae</taxon>
        <taxon>Ixodes</taxon>
    </lineage>
</organism>
<evidence type="ECO:0000313" key="1">
    <source>
        <dbReference type="EMBL" id="KAG0443043.1"/>
    </source>
</evidence>
<reference evidence="1 2" key="1">
    <citation type="journal article" date="2020" name="Cell">
        <title>Large-Scale Comparative Analyses of Tick Genomes Elucidate Their Genetic Diversity and Vector Capacities.</title>
        <authorList>
            <consortium name="Tick Genome and Microbiome Consortium (TIGMIC)"/>
            <person name="Jia N."/>
            <person name="Wang J."/>
            <person name="Shi W."/>
            <person name="Du L."/>
            <person name="Sun Y."/>
            <person name="Zhan W."/>
            <person name="Jiang J.F."/>
            <person name="Wang Q."/>
            <person name="Zhang B."/>
            <person name="Ji P."/>
            <person name="Bell-Sakyi L."/>
            <person name="Cui X.M."/>
            <person name="Yuan T.T."/>
            <person name="Jiang B.G."/>
            <person name="Yang W.F."/>
            <person name="Lam T.T."/>
            <person name="Chang Q.C."/>
            <person name="Ding S.J."/>
            <person name="Wang X.J."/>
            <person name="Zhu J.G."/>
            <person name="Ruan X.D."/>
            <person name="Zhao L."/>
            <person name="Wei J.T."/>
            <person name="Ye R.Z."/>
            <person name="Que T.C."/>
            <person name="Du C.H."/>
            <person name="Zhou Y.H."/>
            <person name="Cheng J.X."/>
            <person name="Dai P.F."/>
            <person name="Guo W.B."/>
            <person name="Han X.H."/>
            <person name="Huang E.J."/>
            <person name="Li L.F."/>
            <person name="Wei W."/>
            <person name="Gao Y.C."/>
            <person name="Liu J.Z."/>
            <person name="Shao H.Z."/>
            <person name="Wang X."/>
            <person name="Wang C.C."/>
            <person name="Yang T.C."/>
            <person name="Huo Q.B."/>
            <person name="Li W."/>
            <person name="Chen H.Y."/>
            <person name="Chen S.E."/>
            <person name="Zhou L.G."/>
            <person name="Ni X.B."/>
            <person name="Tian J.H."/>
            <person name="Sheng Y."/>
            <person name="Liu T."/>
            <person name="Pan Y.S."/>
            <person name="Xia L.Y."/>
            <person name="Li J."/>
            <person name="Zhao F."/>
            <person name="Cao W.C."/>
        </authorList>
    </citation>
    <scope>NUCLEOTIDE SEQUENCE [LARGE SCALE GENOMIC DNA]</scope>
    <source>
        <strain evidence="1">Iper-2018</strain>
    </source>
</reference>
<evidence type="ECO:0000313" key="2">
    <source>
        <dbReference type="Proteomes" id="UP000805193"/>
    </source>
</evidence>
<name>A0AC60QTP0_IXOPE</name>
<dbReference type="EMBL" id="JABSTQ010003917">
    <property type="protein sequence ID" value="KAG0443043.1"/>
    <property type="molecule type" value="Genomic_DNA"/>
</dbReference>